<keyword evidence="3" id="KW-1185">Reference proteome</keyword>
<dbReference type="EMBL" id="JAEPRB010000222">
    <property type="protein sequence ID" value="KAG2218573.1"/>
    <property type="molecule type" value="Genomic_DNA"/>
</dbReference>
<dbReference type="InterPro" id="IPR001375">
    <property type="entry name" value="Peptidase_S9_cat"/>
</dbReference>
<dbReference type="SUPFAM" id="SSF53474">
    <property type="entry name" value="alpha/beta-Hydrolases"/>
    <property type="match status" value="1"/>
</dbReference>
<evidence type="ECO:0000313" key="3">
    <source>
        <dbReference type="Proteomes" id="UP000646827"/>
    </source>
</evidence>
<dbReference type="GO" id="GO:0008236">
    <property type="term" value="F:serine-type peptidase activity"/>
    <property type="evidence" value="ECO:0007669"/>
    <property type="project" value="InterPro"/>
</dbReference>
<dbReference type="OrthoDB" id="2152248at2759"/>
<dbReference type="PANTHER" id="PTHR47381">
    <property type="entry name" value="ALPHA/BETA-HYDROLASES SUPERFAMILY PROTEIN"/>
    <property type="match status" value="1"/>
</dbReference>
<reference evidence="2 3" key="1">
    <citation type="submission" date="2020-12" db="EMBL/GenBank/DDBJ databases">
        <title>Metabolic potential, ecology and presence of endohyphal bacteria is reflected in genomic diversity of Mucoromycotina.</title>
        <authorList>
            <person name="Muszewska A."/>
            <person name="Okrasinska A."/>
            <person name="Steczkiewicz K."/>
            <person name="Drgas O."/>
            <person name="Orlowska M."/>
            <person name="Perlinska-Lenart U."/>
            <person name="Aleksandrzak-Piekarczyk T."/>
            <person name="Szatraj K."/>
            <person name="Zielenkiewicz U."/>
            <person name="Pilsyk S."/>
            <person name="Malc E."/>
            <person name="Mieczkowski P."/>
            <person name="Kruszewska J.S."/>
            <person name="Biernat P."/>
            <person name="Pawlowska J."/>
        </authorList>
    </citation>
    <scope>NUCLEOTIDE SEQUENCE [LARGE SCALE GENOMIC DNA]</scope>
    <source>
        <strain evidence="2 3">CBS 142.35</strain>
    </source>
</reference>
<organism evidence="2 3">
    <name type="scientific">Circinella minor</name>
    <dbReference type="NCBI Taxonomy" id="1195481"/>
    <lineage>
        <taxon>Eukaryota</taxon>
        <taxon>Fungi</taxon>
        <taxon>Fungi incertae sedis</taxon>
        <taxon>Mucoromycota</taxon>
        <taxon>Mucoromycotina</taxon>
        <taxon>Mucoromycetes</taxon>
        <taxon>Mucorales</taxon>
        <taxon>Lichtheimiaceae</taxon>
        <taxon>Circinella</taxon>
    </lineage>
</organism>
<dbReference type="Pfam" id="PF00326">
    <property type="entry name" value="Peptidase_S9"/>
    <property type="match status" value="1"/>
</dbReference>
<accession>A0A8H7VJB5</accession>
<evidence type="ECO:0000259" key="1">
    <source>
        <dbReference type="Pfam" id="PF00326"/>
    </source>
</evidence>
<dbReference type="InterPro" id="IPR029058">
    <property type="entry name" value="AB_hydrolase_fold"/>
</dbReference>
<dbReference type="Gene3D" id="3.40.50.1820">
    <property type="entry name" value="alpha/beta hydrolase"/>
    <property type="match status" value="1"/>
</dbReference>
<protein>
    <recommendedName>
        <fullName evidence="1">Peptidase S9 prolyl oligopeptidase catalytic domain-containing protein</fullName>
    </recommendedName>
</protein>
<dbReference type="PANTHER" id="PTHR47381:SF3">
    <property type="entry name" value="ALPHA_BETA-HYDROLASES SUPERFAMILY PROTEIN"/>
    <property type="match status" value="1"/>
</dbReference>
<gene>
    <name evidence="2" type="ORF">INT45_014162</name>
</gene>
<sequence length="288" mass="32507">MTSKQLIPVAGHPLTVYGLEEYKALKVKKPVAIMFALHGRLQNMSKMEDICQALCSLNNNNTERHLIVITFDHPNHGGRLVHKPSNQDWGKNGQGNPFHAQDMWNMYNESSNTVSLLIDVVEDYLFGPTQQSRVQVWGVMGFSMGGHSTFVAAANDPRITVAIPIVGTADFLGLLTARLNASSLPENEYLPQKFQQVVKQKMSNLDHRLKNTKLLIISGEKDKLVPGFYNNNLVKKLELTHSGKKGQDWDFIIVPDCGHEWKPLMFDLSRQWCQKWMLGTSTSRQAHL</sequence>
<proteinExistence type="predicted"/>
<evidence type="ECO:0000313" key="2">
    <source>
        <dbReference type="EMBL" id="KAG2218573.1"/>
    </source>
</evidence>
<dbReference type="AlphaFoldDB" id="A0A8H7VJB5"/>
<dbReference type="Proteomes" id="UP000646827">
    <property type="component" value="Unassembled WGS sequence"/>
</dbReference>
<dbReference type="GO" id="GO:0006508">
    <property type="term" value="P:proteolysis"/>
    <property type="evidence" value="ECO:0007669"/>
    <property type="project" value="InterPro"/>
</dbReference>
<name>A0A8H7VJB5_9FUNG</name>
<feature type="domain" description="Peptidase S9 prolyl oligopeptidase catalytic" evidence="1">
    <location>
        <begin position="137"/>
        <end position="260"/>
    </location>
</feature>
<comment type="caution">
    <text evidence="2">The sequence shown here is derived from an EMBL/GenBank/DDBJ whole genome shotgun (WGS) entry which is preliminary data.</text>
</comment>